<keyword evidence="3" id="KW-1185">Reference proteome</keyword>
<dbReference type="AlphaFoldDB" id="F1A1R1"/>
<proteinExistence type="predicted"/>
<dbReference type="RefSeq" id="XP_003293603.1">
    <property type="nucleotide sequence ID" value="XM_003293555.1"/>
</dbReference>
<dbReference type="KEGG" id="dpp:DICPUDRAFT_158491"/>
<sequence>MDPILKDSLIKYIKEGDKSNAFATIEEIEKKFENEKNKNNYYLKIVPNAQILKNFFNSFNFYSKESKGNKDSDSYMDNNMNKNNDYNSNNNINNKENIRGSSDSISPKMKKKKKNKSKTIYFYSNMDDQDYYSSISNFFASQFPIIKQETKKSKFLILEKFNDSIDTAYSDGDSDGGSSSVPQTDEKKTILYVKSCGAIRLNCDSFQKDIESLASNQNHTVILVIILIGSNAESILIDYPGYKIFFNTFQNRVCENDFNMESLKTLYTLIN</sequence>
<organism evidence="2 3">
    <name type="scientific">Dictyostelium purpureum</name>
    <name type="common">Slime mold</name>
    <dbReference type="NCBI Taxonomy" id="5786"/>
    <lineage>
        <taxon>Eukaryota</taxon>
        <taxon>Amoebozoa</taxon>
        <taxon>Evosea</taxon>
        <taxon>Eumycetozoa</taxon>
        <taxon>Dictyostelia</taxon>
        <taxon>Dictyosteliales</taxon>
        <taxon>Dictyosteliaceae</taxon>
        <taxon>Dictyostelium</taxon>
    </lineage>
</organism>
<dbReference type="InParanoid" id="F1A1R1"/>
<evidence type="ECO:0000256" key="1">
    <source>
        <dbReference type="SAM" id="MobiDB-lite"/>
    </source>
</evidence>
<gene>
    <name evidence="2" type="ORF">DICPUDRAFT_158491</name>
</gene>
<dbReference type="VEuPathDB" id="AmoebaDB:DICPUDRAFT_158491"/>
<dbReference type="Proteomes" id="UP000001064">
    <property type="component" value="Unassembled WGS sequence"/>
</dbReference>
<accession>F1A1R1</accession>
<reference evidence="3" key="1">
    <citation type="journal article" date="2011" name="Genome Biol.">
        <title>Comparative genomics of the social amoebae Dictyostelium discoideum and Dictyostelium purpureum.</title>
        <authorList>
            <consortium name="US DOE Joint Genome Institute (JGI-PGF)"/>
            <person name="Sucgang R."/>
            <person name="Kuo A."/>
            <person name="Tian X."/>
            <person name="Salerno W."/>
            <person name="Parikh A."/>
            <person name="Feasley C.L."/>
            <person name="Dalin E."/>
            <person name="Tu H."/>
            <person name="Huang E."/>
            <person name="Barry K."/>
            <person name="Lindquist E."/>
            <person name="Shapiro H."/>
            <person name="Bruce D."/>
            <person name="Schmutz J."/>
            <person name="Salamov A."/>
            <person name="Fey P."/>
            <person name="Gaudet P."/>
            <person name="Anjard C."/>
            <person name="Babu M.M."/>
            <person name="Basu S."/>
            <person name="Bushmanova Y."/>
            <person name="van der Wel H."/>
            <person name="Katoh-Kurasawa M."/>
            <person name="Dinh C."/>
            <person name="Coutinho P.M."/>
            <person name="Saito T."/>
            <person name="Elias M."/>
            <person name="Schaap P."/>
            <person name="Kay R.R."/>
            <person name="Henrissat B."/>
            <person name="Eichinger L."/>
            <person name="Rivero F."/>
            <person name="Putnam N.H."/>
            <person name="West C.M."/>
            <person name="Loomis W.F."/>
            <person name="Chisholm R.L."/>
            <person name="Shaulsky G."/>
            <person name="Strassmann J.E."/>
            <person name="Queller D.C."/>
            <person name="Kuspa A."/>
            <person name="Grigoriev I.V."/>
        </authorList>
    </citation>
    <scope>NUCLEOTIDE SEQUENCE [LARGE SCALE GENOMIC DNA]</scope>
    <source>
        <strain evidence="3">QSDP1</strain>
    </source>
</reference>
<name>F1A1R1_DICPU</name>
<dbReference type="GeneID" id="10504921"/>
<dbReference type="EMBL" id="GL871383">
    <property type="protein sequence ID" value="EGC29866.1"/>
    <property type="molecule type" value="Genomic_DNA"/>
</dbReference>
<feature type="region of interest" description="Disordered" evidence="1">
    <location>
        <begin position="67"/>
        <end position="112"/>
    </location>
</feature>
<feature type="compositionally biased region" description="Low complexity" evidence="1">
    <location>
        <begin position="75"/>
        <end position="107"/>
    </location>
</feature>
<evidence type="ECO:0000313" key="3">
    <source>
        <dbReference type="Proteomes" id="UP000001064"/>
    </source>
</evidence>
<protein>
    <submittedName>
        <fullName evidence="2">Uncharacterized protein</fullName>
    </submittedName>
</protein>
<evidence type="ECO:0000313" key="2">
    <source>
        <dbReference type="EMBL" id="EGC29866.1"/>
    </source>
</evidence>